<reference evidence="8 9" key="1">
    <citation type="submission" date="2019-06" db="EMBL/GenBank/DDBJ databases">
        <title>Genome sequence of Deinococcus radiopugnans ATCC 19172.</title>
        <authorList>
            <person name="Maclea K.S."/>
            <person name="Maynard C.R."/>
        </authorList>
    </citation>
    <scope>NUCLEOTIDE SEQUENCE [LARGE SCALE GENOMIC DNA]</scope>
    <source>
        <strain evidence="8 9">ATCC 19172</strain>
    </source>
</reference>
<dbReference type="PANTHER" id="PTHR37422">
    <property type="entry name" value="TEICHURONIC ACID BIOSYNTHESIS PROTEIN TUAE"/>
    <property type="match status" value="1"/>
</dbReference>
<evidence type="ECO:0000256" key="5">
    <source>
        <dbReference type="SAM" id="Phobius"/>
    </source>
</evidence>
<dbReference type="InterPro" id="IPR051533">
    <property type="entry name" value="WaaL-like"/>
</dbReference>
<protein>
    <submittedName>
        <fullName evidence="7 8">O-antigen ligase</fullName>
    </submittedName>
</protein>
<dbReference type="Proteomes" id="UP000313988">
    <property type="component" value="Unassembled WGS sequence"/>
</dbReference>
<comment type="caution">
    <text evidence="8">The sequence shown here is derived from an EMBL/GenBank/DDBJ whole genome shotgun (WGS) entry which is preliminary data.</text>
</comment>
<accession>A0A5C4Y2Q1</accession>
<feature type="transmembrane region" description="Helical" evidence="5">
    <location>
        <begin position="103"/>
        <end position="123"/>
    </location>
</feature>
<reference evidence="7 10" key="2">
    <citation type="submission" date="2020-08" db="EMBL/GenBank/DDBJ databases">
        <title>Genomic Encyclopedia of Type Strains, Phase IV (KMG-IV): sequencing the most valuable type-strain genomes for metagenomic binning, comparative biology and taxonomic classification.</title>
        <authorList>
            <person name="Goeker M."/>
        </authorList>
    </citation>
    <scope>NUCLEOTIDE SEQUENCE [LARGE SCALE GENOMIC DNA]</scope>
    <source>
        <strain evidence="7 10">DSM 12027</strain>
    </source>
</reference>
<keyword evidence="3 5" id="KW-1133">Transmembrane helix</keyword>
<dbReference type="RefSeq" id="WP_139403982.1">
    <property type="nucleotide sequence ID" value="NZ_JACHEW010000013.1"/>
</dbReference>
<dbReference type="PANTHER" id="PTHR37422:SF13">
    <property type="entry name" value="LIPOPOLYSACCHARIDE BIOSYNTHESIS PROTEIN PA4999-RELATED"/>
    <property type="match status" value="1"/>
</dbReference>
<evidence type="ECO:0000313" key="10">
    <source>
        <dbReference type="Proteomes" id="UP000629870"/>
    </source>
</evidence>
<feature type="transmembrane region" description="Helical" evidence="5">
    <location>
        <begin position="20"/>
        <end position="42"/>
    </location>
</feature>
<dbReference type="Proteomes" id="UP000629870">
    <property type="component" value="Unassembled WGS sequence"/>
</dbReference>
<sequence>MSATDRTARSTVPVAPAPLWIRVWLALLAPLYFLAPAAVFALPGLRRLPRAAWWVLGFYALSQQLPALLTPEPLINSGLALARTLLMFGFMGLGASLHSTRQLAPLGIGLAAVYVTALGLTGLDGLNPLSQRLGHPYMTPITLGLAGAAGIWVSLFAGGRLWWRVPLGTAALGMLLLSGSRGPLAAALIGTALGFAVRQSRRMALGILAGAALLAGGFYLGQRLDLPAVSRLSNADTSGRDLVWNNVLSVIRSEPVSGVGSYRLGVRLSPPGEGCTLWPAPDGSVTPCPTWIDRLGQPWLIAHNVTLQELAEAGPLGLLGLFVLLGVAAAAAWRQRDPLGLAVLSGLLVATANDNTLIVPGPFVGELFWVTAGCVLARMPQRSPAVGWAGGVAAAGLLAALSFPLLVGALRPAPPIQASLDALIAPRQVQDTQNYQAFVRLNLPPGAYRVSLRACQESCSTILTLPVTAPASGPTPLLKLGGNLYDTAEQRVELLLYPGKGSVRPQPLAQTSWTVTRVRKEATP</sequence>
<dbReference type="EMBL" id="JACHEW010000013">
    <property type="protein sequence ID" value="MBB6017362.1"/>
    <property type="molecule type" value="Genomic_DNA"/>
</dbReference>
<gene>
    <name evidence="8" type="ORF">FHR04_14080</name>
    <name evidence="7" type="ORF">HNQ04_002627</name>
</gene>
<feature type="transmembrane region" description="Helical" evidence="5">
    <location>
        <begin position="175"/>
        <end position="197"/>
    </location>
</feature>
<evidence type="ECO:0000313" key="7">
    <source>
        <dbReference type="EMBL" id="MBB6017362.1"/>
    </source>
</evidence>
<dbReference type="InterPro" id="IPR007016">
    <property type="entry name" value="O-antigen_ligase-rel_domated"/>
</dbReference>
<feature type="transmembrane region" description="Helical" evidence="5">
    <location>
        <begin position="203"/>
        <end position="221"/>
    </location>
</feature>
<dbReference type="Pfam" id="PF04932">
    <property type="entry name" value="Wzy_C"/>
    <property type="match status" value="1"/>
</dbReference>
<feature type="domain" description="O-antigen ligase-related" evidence="6">
    <location>
        <begin position="171"/>
        <end position="321"/>
    </location>
</feature>
<dbReference type="GO" id="GO:0016020">
    <property type="term" value="C:membrane"/>
    <property type="evidence" value="ECO:0007669"/>
    <property type="project" value="UniProtKB-SubCell"/>
</dbReference>
<evidence type="ECO:0000256" key="1">
    <source>
        <dbReference type="ARBA" id="ARBA00004141"/>
    </source>
</evidence>
<evidence type="ECO:0000256" key="4">
    <source>
        <dbReference type="ARBA" id="ARBA00023136"/>
    </source>
</evidence>
<dbReference type="GO" id="GO:0016874">
    <property type="term" value="F:ligase activity"/>
    <property type="evidence" value="ECO:0007669"/>
    <property type="project" value="UniProtKB-KW"/>
</dbReference>
<dbReference type="EMBL" id="VDMO01000015">
    <property type="protein sequence ID" value="TNM70108.1"/>
    <property type="molecule type" value="Genomic_DNA"/>
</dbReference>
<evidence type="ECO:0000256" key="2">
    <source>
        <dbReference type="ARBA" id="ARBA00022692"/>
    </source>
</evidence>
<keyword evidence="2 5" id="KW-0812">Transmembrane</keyword>
<keyword evidence="4 5" id="KW-0472">Membrane</keyword>
<feature type="transmembrane region" description="Helical" evidence="5">
    <location>
        <begin position="143"/>
        <end position="163"/>
    </location>
</feature>
<keyword evidence="10" id="KW-1185">Reference proteome</keyword>
<feature type="transmembrane region" description="Helical" evidence="5">
    <location>
        <begin position="75"/>
        <end position="96"/>
    </location>
</feature>
<feature type="transmembrane region" description="Helical" evidence="5">
    <location>
        <begin position="316"/>
        <end position="333"/>
    </location>
</feature>
<organism evidence="8 9">
    <name type="scientific">Deinococcus radiopugnans ATCC 19172</name>
    <dbReference type="NCBI Taxonomy" id="585398"/>
    <lineage>
        <taxon>Bacteria</taxon>
        <taxon>Thermotogati</taxon>
        <taxon>Deinococcota</taxon>
        <taxon>Deinococci</taxon>
        <taxon>Deinococcales</taxon>
        <taxon>Deinococcaceae</taxon>
        <taxon>Deinococcus</taxon>
    </lineage>
</organism>
<evidence type="ECO:0000259" key="6">
    <source>
        <dbReference type="Pfam" id="PF04932"/>
    </source>
</evidence>
<name>A0A5C4Y2Q1_9DEIO</name>
<dbReference type="AlphaFoldDB" id="A0A5C4Y2Q1"/>
<evidence type="ECO:0000256" key="3">
    <source>
        <dbReference type="ARBA" id="ARBA00022989"/>
    </source>
</evidence>
<proteinExistence type="predicted"/>
<keyword evidence="8" id="KW-0436">Ligase</keyword>
<evidence type="ECO:0000313" key="9">
    <source>
        <dbReference type="Proteomes" id="UP000313988"/>
    </source>
</evidence>
<evidence type="ECO:0000313" key="8">
    <source>
        <dbReference type="EMBL" id="TNM70108.1"/>
    </source>
</evidence>
<comment type="subcellular location">
    <subcellularLocation>
        <location evidence="1">Membrane</location>
        <topology evidence="1">Multi-pass membrane protein</topology>
    </subcellularLocation>
</comment>
<dbReference type="OrthoDB" id="68147at2"/>
<feature type="transmembrane region" description="Helical" evidence="5">
    <location>
        <begin position="385"/>
        <end position="407"/>
    </location>
</feature>